<keyword evidence="2" id="KW-1185">Reference proteome</keyword>
<evidence type="ECO:0000313" key="2">
    <source>
        <dbReference type="Proteomes" id="UP000499080"/>
    </source>
</evidence>
<reference evidence="1 2" key="1">
    <citation type="journal article" date="2019" name="Sci. Rep.">
        <title>Orb-weaving spider Araneus ventricosus genome elucidates the spidroin gene catalogue.</title>
        <authorList>
            <person name="Kono N."/>
            <person name="Nakamura H."/>
            <person name="Ohtoshi R."/>
            <person name="Moran D.A.P."/>
            <person name="Shinohara A."/>
            <person name="Yoshida Y."/>
            <person name="Fujiwara M."/>
            <person name="Mori M."/>
            <person name="Tomita M."/>
            <person name="Arakawa K."/>
        </authorList>
    </citation>
    <scope>NUCLEOTIDE SEQUENCE [LARGE SCALE GENOMIC DNA]</scope>
</reference>
<protein>
    <submittedName>
        <fullName evidence="1">Uncharacterized protein</fullName>
    </submittedName>
</protein>
<dbReference type="OrthoDB" id="6625945at2759"/>
<dbReference type="Proteomes" id="UP000499080">
    <property type="component" value="Unassembled WGS sequence"/>
</dbReference>
<proteinExistence type="predicted"/>
<dbReference type="AlphaFoldDB" id="A0A4Y2E4A1"/>
<comment type="caution">
    <text evidence="1">The sequence shown here is derived from an EMBL/GenBank/DDBJ whole genome shotgun (WGS) entry which is preliminary data.</text>
</comment>
<gene>
    <name evidence="1" type="ORF">AVEN_198189_1</name>
</gene>
<name>A0A4Y2E4A1_ARAVE</name>
<sequence length="185" mass="21428">MNELFEFCKKKNIENITFQHISKEVVDSTHLTLESRIKDDQTLPGTRLFHNFQPIDDLGMIEARRISSDGKPALTFNLFNKQRTLLVKTKDLYPGYFIGYIYDNLWYFGTVNEVNAEKEGVNVKFSHPDGPSQSFFWPSREDVCAVPIPHVIAIKEPQKIMTGRTLTYQFSKECVRLVQSSFENI</sequence>
<accession>A0A4Y2E4A1</accession>
<organism evidence="1 2">
    <name type="scientific">Araneus ventricosus</name>
    <name type="common">Orbweaver spider</name>
    <name type="synonym">Epeira ventricosa</name>
    <dbReference type="NCBI Taxonomy" id="182803"/>
    <lineage>
        <taxon>Eukaryota</taxon>
        <taxon>Metazoa</taxon>
        <taxon>Ecdysozoa</taxon>
        <taxon>Arthropoda</taxon>
        <taxon>Chelicerata</taxon>
        <taxon>Arachnida</taxon>
        <taxon>Araneae</taxon>
        <taxon>Araneomorphae</taxon>
        <taxon>Entelegynae</taxon>
        <taxon>Araneoidea</taxon>
        <taxon>Araneidae</taxon>
        <taxon>Araneus</taxon>
    </lineage>
</organism>
<dbReference type="EMBL" id="BGPR01000507">
    <property type="protein sequence ID" value="GBM23952.1"/>
    <property type="molecule type" value="Genomic_DNA"/>
</dbReference>
<evidence type="ECO:0000313" key="1">
    <source>
        <dbReference type="EMBL" id="GBM23952.1"/>
    </source>
</evidence>